<dbReference type="EMBL" id="LWDX02004431">
    <property type="protein sequence ID" value="OEL37715.1"/>
    <property type="molecule type" value="Genomic_DNA"/>
</dbReference>
<gene>
    <name evidence="2" type="ORF">BAE44_0001260</name>
</gene>
<keyword evidence="2" id="KW-0378">Hydrolase</keyword>
<dbReference type="STRING" id="888268.A0A1E5WJV9"/>
<dbReference type="InterPro" id="IPR013108">
    <property type="entry name" value="Amidohydro_3"/>
</dbReference>
<dbReference type="SUPFAM" id="SSF51556">
    <property type="entry name" value="Metallo-dependent hydrolases"/>
    <property type="match status" value="1"/>
</dbReference>
<feature type="domain" description="Amidohydrolase 3" evidence="1">
    <location>
        <begin position="88"/>
        <end position="582"/>
    </location>
</feature>
<dbReference type="PANTHER" id="PTHR22642">
    <property type="entry name" value="IMIDAZOLONEPROPIONASE"/>
    <property type="match status" value="1"/>
</dbReference>
<dbReference type="Gene3D" id="3.20.20.140">
    <property type="entry name" value="Metal-dependent hydrolases"/>
    <property type="match status" value="1"/>
</dbReference>
<evidence type="ECO:0000259" key="1">
    <source>
        <dbReference type="Pfam" id="PF07969"/>
    </source>
</evidence>
<evidence type="ECO:0000313" key="3">
    <source>
        <dbReference type="Proteomes" id="UP000095767"/>
    </source>
</evidence>
<dbReference type="Pfam" id="PF07969">
    <property type="entry name" value="Amidohydro_3"/>
    <property type="match status" value="1"/>
</dbReference>
<evidence type="ECO:0000313" key="2">
    <source>
        <dbReference type="EMBL" id="OEL37715.1"/>
    </source>
</evidence>
<dbReference type="GO" id="GO:0016810">
    <property type="term" value="F:hydrolase activity, acting on carbon-nitrogen (but not peptide) bonds"/>
    <property type="evidence" value="ECO:0007669"/>
    <property type="project" value="InterPro"/>
</dbReference>
<dbReference type="Proteomes" id="UP000095767">
    <property type="component" value="Unassembled WGS sequence"/>
</dbReference>
<sequence>MPLPAQSAALLAAAVAVAAAAFLLPPASRLSWTPRGRFADMILANATIYTADPARPFADAMAVRAGRVLRVGAYKSVKELKGLHTYELNLSGNVVLPGFIDSHVHFIDGGLQLARVPLRGVRSKDDFISRVKEAVRGAGLFSVFFFNSFYKHPGQWILGGGWNNDFWGGDFPAAAWLDDISPDNPVWLSRMDGHMGVANSLAMKIAGIDRSTNDPIGGTIMRTAEGEPTGLLVDTAMKLVFDVIEEVAIRERREALLRASRHALKRGVTTVVDVGSYFPGSSTEKTWQDFSDVYEWAHSMQKMMIRVCLFFPMPTWSRVSDLIGENGPSLSQWIHLGGVKAFLDGSLGSSSALFHEPYEGDPGNYGLQVTDMDDLLNRTLESDKSGLQVAVHAIGDKANDMLLDMVDKVVDLNGVKDRRFRIEHAQHLAPGAANRFGKHGIIASVQPDHLLDDANSAAKKIGFERAKRSSYMFRSLLAGGAQLAFGSDWPVSDINPLQAIQTAMSRKPPGWEVPWIPSERLSLDESLKAHTISAAYACFLDHDVGSLSEGKFADFVVLPSTSWDEFSRDLPAHVLATYVSGKLACP</sequence>
<accession>A0A1E5WJV9</accession>
<proteinExistence type="predicted"/>
<comment type="caution">
    <text evidence="2">The sequence shown here is derived from an EMBL/GenBank/DDBJ whole genome shotgun (WGS) entry which is preliminary data.</text>
</comment>
<dbReference type="InterPro" id="IPR011059">
    <property type="entry name" value="Metal-dep_hydrolase_composite"/>
</dbReference>
<dbReference type="CDD" id="cd01300">
    <property type="entry name" value="YtcJ_like"/>
    <property type="match status" value="1"/>
</dbReference>
<reference evidence="2 3" key="1">
    <citation type="submission" date="2016-09" db="EMBL/GenBank/DDBJ databases">
        <title>The draft genome of Dichanthelium oligosanthes: A C3 panicoid grass species.</title>
        <authorList>
            <person name="Studer A.J."/>
            <person name="Schnable J.C."/>
            <person name="Brutnell T.P."/>
        </authorList>
    </citation>
    <scope>NUCLEOTIDE SEQUENCE [LARGE SCALE GENOMIC DNA]</scope>
    <source>
        <strain evidence="3">cv. Kellogg 1175</strain>
        <tissue evidence="2">Leaf</tissue>
    </source>
</reference>
<dbReference type="InterPro" id="IPR032466">
    <property type="entry name" value="Metal_Hydrolase"/>
</dbReference>
<keyword evidence="3" id="KW-1185">Reference proteome</keyword>
<dbReference type="PANTHER" id="PTHR22642:SF2">
    <property type="entry name" value="PROTEIN LONG AFTER FAR-RED 3"/>
    <property type="match status" value="1"/>
</dbReference>
<dbReference type="Gene3D" id="3.10.310.70">
    <property type="match status" value="1"/>
</dbReference>
<dbReference type="AlphaFoldDB" id="A0A1E5WJV9"/>
<dbReference type="SUPFAM" id="SSF51338">
    <property type="entry name" value="Composite domain of metallo-dependent hydrolases"/>
    <property type="match status" value="1"/>
</dbReference>
<protein>
    <submittedName>
        <fullName evidence="2">Putative amidohydrolase YtcJ</fullName>
    </submittedName>
</protein>
<name>A0A1E5WJV9_9POAL</name>
<dbReference type="Gene3D" id="2.30.40.10">
    <property type="entry name" value="Urease, subunit C, domain 1"/>
    <property type="match status" value="1"/>
</dbReference>
<dbReference type="InterPro" id="IPR033932">
    <property type="entry name" value="YtcJ-like"/>
</dbReference>
<organism evidence="2 3">
    <name type="scientific">Dichanthelium oligosanthes</name>
    <dbReference type="NCBI Taxonomy" id="888268"/>
    <lineage>
        <taxon>Eukaryota</taxon>
        <taxon>Viridiplantae</taxon>
        <taxon>Streptophyta</taxon>
        <taxon>Embryophyta</taxon>
        <taxon>Tracheophyta</taxon>
        <taxon>Spermatophyta</taxon>
        <taxon>Magnoliopsida</taxon>
        <taxon>Liliopsida</taxon>
        <taxon>Poales</taxon>
        <taxon>Poaceae</taxon>
        <taxon>PACMAD clade</taxon>
        <taxon>Panicoideae</taxon>
        <taxon>Panicodae</taxon>
        <taxon>Paniceae</taxon>
        <taxon>Dichantheliinae</taxon>
        <taxon>Dichanthelium</taxon>
    </lineage>
</organism>
<dbReference type="OrthoDB" id="3501663at2759"/>